<evidence type="ECO:0000313" key="5">
    <source>
        <dbReference type="Proteomes" id="UP000037712"/>
    </source>
</evidence>
<proteinExistence type="predicted"/>
<dbReference type="GO" id="GO:0006749">
    <property type="term" value="P:glutathione metabolic process"/>
    <property type="evidence" value="ECO:0007669"/>
    <property type="project" value="TreeGrafter"/>
</dbReference>
<dbReference type="InterPro" id="IPR008040">
    <property type="entry name" value="Hydant_A_N"/>
</dbReference>
<dbReference type="InterPro" id="IPR045079">
    <property type="entry name" value="Oxoprolinase-like"/>
</dbReference>
<evidence type="ECO:0000313" key="4">
    <source>
        <dbReference type="EMBL" id="KOS57623.1"/>
    </source>
</evidence>
<evidence type="ECO:0000259" key="3">
    <source>
        <dbReference type="Pfam" id="PF19278"/>
    </source>
</evidence>
<name>A0A0M9WQC4_RHORH</name>
<feature type="domain" description="Hydantoinase/oxoprolinase N-terminal" evidence="2">
    <location>
        <begin position="14"/>
        <end position="183"/>
    </location>
</feature>
<dbReference type="Pfam" id="PF05378">
    <property type="entry name" value="Hydant_A_N"/>
    <property type="match status" value="1"/>
</dbReference>
<dbReference type="Pfam" id="PF01968">
    <property type="entry name" value="Hydantoinase_A"/>
    <property type="match status" value="1"/>
</dbReference>
<gene>
    <name evidence="4" type="ORF">Z051_03680</name>
</gene>
<dbReference type="EMBL" id="AZYO01000004">
    <property type="protein sequence ID" value="KOS57623.1"/>
    <property type="molecule type" value="Genomic_DNA"/>
</dbReference>
<reference evidence="4 5" key="1">
    <citation type="journal article" date="2015" name="Genome Announc.">
        <title>Draft Genome Sequence of Rhodococcus rhodochrous Strain KG-21, a Soil Isolate from Oil Fields of Krishna-Godavari Basin, India.</title>
        <authorList>
            <person name="Dawar C."/>
            <person name="Aggarwal R.K."/>
        </authorList>
    </citation>
    <scope>NUCLEOTIDE SEQUENCE [LARGE SCALE GENOMIC DNA]</scope>
    <source>
        <strain evidence="4 5">KG-21</strain>
    </source>
</reference>
<accession>A0A0M9WQC4</accession>
<dbReference type="InterPro" id="IPR049517">
    <property type="entry name" value="ACX-like_C"/>
</dbReference>
<dbReference type="InterPro" id="IPR002821">
    <property type="entry name" value="Hydantoinase_A"/>
</dbReference>
<dbReference type="Pfam" id="PF19278">
    <property type="entry name" value="Hydant_A_C"/>
    <property type="match status" value="1"/>
</dbReference>
<feature type="domain" description="Acetophenone carboxylase-like C-terminal" evidence="3">
    <location>
        <begin position="517"/>
        <end position="689"/>
    </location>
</feature>
<dbReference type="Proteomes" id="UP000037712">
    <property type="component" value="Unassembled WGS sequence"/>
</dbReference>
<dbReference type="PANTHER" id="PTHR11365">
    <property type="entry name" value="5-OXOPROLINASE RELATED"/>
    <property type="match status" value="1"/>
</dbReference>
<evidence type="ECO:0000259" key="1">
    <source>
        <dbReference type="Pfam" id="PF01968"/>
    </source>
</evidence>
<dbReference type="PANTHER" id="PTHR11365:SF23">
    <property type="entry name" value="HYPOTHETICAL 5-OXOPROLINASE (EUROFUNG)-RELATED"/>
    <property type="match status" value="1"/>
</dbReference>
<dbReference type="AlphaFoldDB" id="A0A0M9WQC4"/>
<dbReference type="GO" id="GO:0017168">
    <property type="term" value="F:5-oxoprolinase (ATP-hydrolyzing) activity"/>
    <property type="evidence" value="ECO:0007669"/>
    <property type="project" value="TreeGrafter"/>
</dbReference>
<protein>
    <recommendedName>
        <fullName evidence="6">Hydantoinase</fullName>
    </recommendedName>
</protein>
<evidence type="ECO:0008006" key="6">
    <source>
        <dbReference type="Google" id="ProtNLM"/>
    </source>
</evidence>
<evidence type="ECO:0000259" key="2">
    <source>
        <dbReference type="Pfam" id="PF05378"/>
    </source>
</evidence>
<reference evidence="5" key="2">
    <citation type="submission" date="2015-01" db="EMBL/GenBank/DDBJ databases">
        <title>Draft genome sequence of potential hydrocarbon metabolising strain of Rhodococcus rhodochrous.</title>
        <authorList>
            <person name="Aggarwal R.K."/>
            <person name="Dawar C."/>
        </authorList>
    </citation>
    <scope>NUCLEOTIDE SEQUENCE [LARGE SCALE GENOMIC DNA]</scope>
    <source>
        <strain evidence="5">KG-21</strain>
    </source>
</reference>
<organism evidence="4 5">
    <name type="scientific">Rhodococcus rhodochrous KG-21</name>
    <dbReference type="NCBI Taxonomy" id="1441923"/>
    <lineage>
        <taxon>Bacteria</taxon>
        <taxon>Bacillati</taxon>
        <taxon>Actinomycetota</taxon>
        <taxon>Actinomycetes</taxon>
        <taxon>Mycobacteriales</taxon>
        <taxon>Nocardiaceae</taxon>
        <taxon>Rhodococcus</taxon>
    </lineage>
</organism>
<dbReference type="PATRIC" id="fig|1441923.3.peg.809"/>
<feature type="domain" description="Hydantoinase A/oxoprolinase" evidence="1">
    <location>
        <begin position="204"/>
        <end position="501"/>
    </location>
</feature>
<dbReference type="GO" id="GO:0005829">
    <property type="term" value="C:cytosol"/>
    <property type="evidence" value="ECO:0007669"/>
    <property type="project" value="TreeGrafter"/>
</dbReference>
<comment type="caution">
    <text evidence="4">The sequence shown here is derived from an EMBL/GenBank/DDBJ whole genome shotgun (WGS) entry which is preliminary data.</text>
</comment>
<sequence length="698" mass="74648">METTTEGQRRELTIAFDIGGTFTDVIFITHDGQIFTRKLLSRLGTVGSRIAELASEIDGEAYRSFTHATTTCSNALLENKVASTGMITTKGFRDVLEMRNQRRPSIHDVGWERTPSLIPRRLVHELTERVLADGTAETPLDEDEIKTLLKGPLADVEAIAVCLVNSPANPDPERRVAEIIKSERPDVRVSVSALEFPEIGEYERMSTTAVNALLMPVVDQYLTRLEGQIDASGSALRIMQSQGGLMDSHVARTQPVQMIESGPAAGVLAAARIATNCSLDRVLAFDMGGTTAKASAILDARPMERPQVEVGAGASLASRFFGGAGHVVRAPSVDLVEVGAGGGSIAWIDSAGALRVGPEGAGAEPGPACYGNGGTQPTVTDANVVLGYLSADALADGSVPMNRELAERAVESVATPLGLSVIEAAYGIVQIANTTMIRALRAVSVEKGQDPRDFTMVAYGGAGPVHAVQLAEQLGVGTVYIPPFSGIFSAVGLLLGEYRHDAAISFAAPVDTLEPTSLEESFVKLQQRLSETLKTEGIDPEDATFHRHIDLKYRDSEEHLSIPCPPLDSRLSTTLTEDFANAYTAQFHYVPDAPLDVVGLRMTATAAAVDRQGSDILSNQYESTSAPEHRRTGARSRAYFGPEHGFLDVAMMTRNDLGTDPVNGPLLLNEPDTTVVVLPAWSARVDEHGNIVLERENS</sequence>